<gene>
    <name evidence="2" type="ORF">FRX31_016751</name>
</gene>
<dbReference type="PANTHER" id="PTHR47389">
    <property type="entry name" value="OS09G0436400 PROTEIN"/>
    <property type="match status" value="1"/>
</dbReference>
<accession>A0A7J6WBT6</accession>
<keyword evidence="3" id="KW-1185">Reference proteome</keyword>
<feature type="domain" description="PDZ" evidence="1">
    <location>
        <begin position="90"/>
        <end position="177"/>
    </location>
</feature>
<dbReference type="OrthoDB" id="1748676at2759"/>
<protein>
    <submittedName>
        <fullName evidence="2">Trypsin family protein with pdz domain-containing protein</fullName>
    </submittedName>
</protein>
<dbReference type="SUPFAM" id="SSF50156">
    <property type="entry name" value="PDZ domain-like"/>
    <property type="match status" value="1"/>
</dbReference>
<dbReference type="Pfam" id="PF13180">
    <property type="entry name" value="PDZ_2"/>
    <property type="match status" value="1"/>
</dbReference>
<dbReference type="SUPFAM" id="SSF50494">
    <property type="entry name" value="Trypsin-like serine proteases"/>
    <property type="match status" value="1"/>
</dbReference>
<dbReference type="EMBL" id="JABWDY010019764">
    <property type="protein sequence ID" value="KAF5193662.1"/>
    <property type="molecule type" value="Genomic_DNA"/>
</dbReference>
<dbReference type="AlphaFoldDB" id="A0A7J6WBT6"/>
<dbReference type="Proteomes" id="UP000554482">
    <property type="component" value="Unassembled WGS sequence"/>
</dbReference>
<sequence>MFGAVSFAEANRIWICYVCCEAFIDLESQVQHVLRGNMRIECGIGGPIINYNGEVIGVSFYDNLCTPFLPINIVLKSLDYFKNNGVYCRPWLGIEMTNFYAARLSKIEAVVKTYPDICEGVFVENVVRDSPAHLGGVWPDDVIVECDGQAVRSLLQFWGMIWDKTGNHVQLGLVRKVEGLAERVNLTLAVQEKNPNELNSWPLSKHRMAVVDSLRYNE</sequence>
<dbReference type="PANTHER" id="PTHR47389:SF4">
    <property type="entry name" value="OS09G0436400 PROTEIN"/>
    <property type="match status" value="1"/>
</dbReference>
<feature type="non-terminal residue" evidence="2">
    <location>
        <position position="1"/>
    </location>
</feature>
<dbReference type="Gene3D" id="2.30.42.10">
    <property type="match status" value="1"/>
</dbReference>
<evidence type="ECO:0000313" key="3">
    <source>
        <dbReference type="Proteomes" id="UP000554482"/>
    </source>
</evidence>
<proteinExistence type="predicted"/>
<evidence type="ECO:0000259" key="1">
    <source>
        <dbReference type="SMART" id="SM00228"/>
    </source>
</evidence>
<name>A0A7J6WBT6_THATH</name>
<comment type="caution">
    <text evidence="2">The sequence shown here is derived from an EMBL/GenBank/DDBJ whole genome shotgun (WGS) entry which is preliminary data.</text>
</comment>
<reference evidence="2 3" key="1">
    <citation type="submission" date="2020-06" db="EMBL/GenBank/DDBJ databases">
        <title>Transcriptomic and genomic resources for Thalictrum thalictroides and T. hernandezii: Facilitating candidate gene discovery in an emerging model plant lineage.</title>
        <authorList>
            <person name="Arias T."/>
            <person name="Riano-Pachon D.M."/>
            <person name="Di Stilio V.S."/>
        </authorList>
    </citation>
    <scope>NUCLEOTIDE SEQUENCE [LARGE SCALE GENOMIC DNA]</scope>
    <source>
        <strain evidence="3">cv. WT478/WT964</strain>
        <tissue evidence="2">Leaves</tissue>
    </source>
</reference>
<dbReference type="InterPro" id="IPR036034">
    <property type="entry name" value="PDZ_sf"/>
</dbReference>
<dbReference type="InterPro" id="IPR009003">
    <property type="entry name" value="Peptidase_S1_PA"/>
</dbReference>
<dbReference type="SMART" id="SM00228">
    <property type="entry name" value="PDZ"/>
    <property type="match status" value="1"/>
</dbReference>
<dbReference type="InterPro" id="IPR001478">
    <property type="entry name" value="PDZ"/>
</dbReference>
<evidence type="ECO:0000313" key="2">
    <source>
        <dbReference type="EMBL" id="KAF5193662.1"/>
    </source>
</evidence>
<organism evidence="2 3">
    <name type="scientific">Thalictrum thalictroides</name>
    <name type="common">Rue-anemone</name>
    <name type="synonym">Anemone thalictroides</name>
    <dbReference type="NCBI Taxonomy" id="46969"/>
    <lineage>
        <taxon>Eukaryota</taxon>
        <taxon>Viridiplantae</taxon>
        <taxon>Streptophyta</taxon>
        <taxon>Embryophyta</taxon>
        <taxon>Tracheophyta</taxon>
        <taxon>Spermatophyta</taxon>
        <taxon>Magnoliopsida</taxon>
        <taxon>Ranunculales</taxon>
        <taxon>Ranunculaceae</taxon>
        <taxon>Thalictroideae</taxon>
        <taxon>Thalictrum</taxon>
    </lineage>
</organism>